<feature type="region of interest" description="Disordered" evidence="1">
    <location>
        <begin position="366"/>
        <end position="388"/>
    </location>
</feature>
<name>A0AAD7BDS9_9AGAR</name>
<dbReference type="AlphaFoldDB" id="A0AAD7BDS9"/>
<sequence>MSTPNPNPSPTRLGRQTRSGTQAGHFAAPPDVFSARPRSASLPPRYEAAESEDLVLLDRSGTIPAPYRAAGIGEHAPEHESGGVNVDVDRSVPIVPPVVEDVPAGAAAPEEPDRPWTPVTSENARTHRVMSSASNRPRDNDNMFSVRSSSPLTIEKAQNEQSREHYLTQVNRFQALAARARPAAEIAQGGASAPDMTAESIRPENPMGRSLMEHTVSTPATPEPVAGPSQHRDTGKGVDPREWGNLGFAQNLNEQDLQAQRDALNNYEEINRVVKDENHSMLPPPAFLNNPVTPAVVSAAVPATSSVAVEQAPAADQSQPAKNKDARIAELEEIVRQLSVQRETPAPENQARAAVDGHIANLVRRGNTRHVTVAPAEPARTTPGRIAAGSTLDRAIRASVAPPDASPPDPSDSSDSSSDGNRSDHEGDMSDAARRTAAASRHRRMSSHNSSGRKPKMLLKPIPPTKYDGEMNATVFQKFVREASAYIKMGRVPLEDQVFYVSYFLKDKAADFYNQYTALNTPRYYSRLTDLRAPVPVTNPRVQVSRLAETMVTATRAVVPIPPLVVYPTDTEETVVVVGTV</sequence>
<feature type="region of interest" description="Disordered" evidence="1">
    <location>
        <begin position="186"/>
        <end position="239"/>
    </location>
</feature>
<dbReference type="EMBL" id="JARKIF010000020">
    <property type="protein sequence ID" value="KAJ7617874.1"/>
    <property type="molecule type" value="Genomic_DNA"/>
</dbReference>
<keyword evidence="3" id="KW-1185">Reference proteome</keyword>
<organism evidence="2 3">
    <name type="scientific">Roridomyces roridus</name>
    <dbReference type="NCBI Taxonomy" id="1738132"/>
    <lineage>
        <taxon>Eukaryota</taxon>
        <taxon>Fungi</taxon>
        <taxon>Dikarya</taxon>
        <taxon>Basidiomycota</taxon>
        <taxon>Agaricomycotina</taxon>
        <taxon>Agaricomycetes</taxon>
        <taxon>Agaricomycetidae</taxon>
        <taxon>Agaricales</taxon>
        <taxon>Marasmiineae</taxon>
        <taxon>Mycenaceae</taxon>
        <taxon>Roridomyces</taxon>
    </lineage>
</organism>
<protein>
    <submittedName>
        <fullName evidence="2">Uncharacterized protein</fullName>
    </submittedName>
</protein>
<feature type="region of interest" description="Disordered" evidence="1">
    <location>
        <begin position="400"/>
        <end position="464"/>
    </location>
</feature>
<feature type="compositionally biased region" description="Polar residues" evidence="1">
    <location>
        <begin position="118"/>
        <end position="135"/>
    </location>
</feature>
<evidence type="ECO:0000313" key="2">
    <source>
        <dbReference type="EMBL" id="KAJ7617874.1"/>
    </source>
</evidence>
<feature type="compositionally biased region" description="Basic and acidic residues" evidence="1">
    <location>
        <begin position="421"/>
        <end position="434"/>
    </location>
</feature>
<evidence type="ECO:0000313" key="3">
    <source>
        <dbReference type="Proteomes" id="UP001221142"/>
    </source>
</evidence>
<dbReference type="Proteomes" id="UP001221142">
    <property type="component" value="Unassembled WGS sequence"/>
</dbReference>
<feature type="compositionally biased region" description="Basic residues" evidence="1">
    <location>
        <begin position="440"/>
        <end position="457"/>
    </location>
</feature>
<evidence type="ECO:0000256" key="1">
    <source>
        <dbReference type="SAM" id="MobiDB-lite"/>
    </source>
</evidence>
<feature type="region of interest" description="Disordered" evidence="1">
    <location>
        <begin position="1"/>
        <end position="46"/>
    </location>
</feature>
<reference evidence="2" key="1">
    <citation type="submission" date="2023-03" db="EMBL/GenBank/DDBJ databases">
        <title>Massive genome expansion in bonnet fungi (Mycena s.s.) driven by repeated elements and novel gene families across ecological guilds.</title>
        <authorList>
            <consortium name="Lawrence Berkeley National Laboratory"/>
            <person name="Harder C.B."/>
            <person name="Miyauchi S."/>
            <person name="Viragh M."/>
            <person name="Kuo A."/>
            <person name="Thoen E."/>
            <person name="Andreopoulos B."/>
            <person name="Lu D."/>
            <person name="Skrede I."/>
            <person name="Drula E."/>
            <person name="Henrissat B."/>
            <person name="Morin E."/>
            <person name="Kohler A."/>
            <person name="Barry K."/>
            <person name="LaButti K."/>
            <person name="Morin E."/>
            <person name="Salamov A."/>
            <person name="Lipzen A."/>
            <person name="Mereny Z."/>
            <person name="Hegedus B."/>
            <person name="Baldrian P."/>
            <person name="Stursova M."/>
            <person name="Weitz H."/>
            <person name="Taylor A."/>
            <person name="Grigoriev I.V."/>
            <person name="Nagy L.G."/>
            <person name="Martin F."/>
            <person name="Kauserud H."/>
        </authorList>
    </citation>
    <scope>NUCLEOTIDE SEQUENCE</scope>
    <source>
        <strain evidence="2">9284</strain>
    </source>
</reference>
<proteinExistence type="predicted"/>
<feature type="compositionally biased region" description="Basic and acidic residues" evidence="1">
    <location>
        <begin position="230"/>
        <end position="239"/>
    </location>
</feature>
<gene>
    <name evidence="2" type="ORF">FB45DRAFT_872330</name>
</gene>
<accession>A0AAD7BDS9</accession>
<feature type="region of interest" description="Disordered" evidence="1">
    <location>
        <begin position="104"/>
        <end position="146"/>
    </location>
</feature>
<comment type="caution">
    <text evidence="2">The sequence shown here is derived from an EMBL/GenBank/DDBJ whole genome shotgun (WGS) entry which is preliminary data.</text>
</comment>